<feature type="domain" description="DUF397" evidence="1">
    <location>
        <begin position="3"/>
        <end position="54"/>
    </location>
</feature>
<dbReference type="Pfam" id="PF04149">
    <property type="entry name" value="DUF397"/>
    <property type="match status" value="1"/>
</dbReference>
<evidence type="ECO:0000259" key="1">
    <source>
        <dbReference type="Pfam" id="PF04149"/>
    </source>
</evidence>
<gene>
    <name evidence="2" type="ORF">ACFQRF_07525</name>
</gene>
<accession>A0ABW2KDJ4</accession>
<evidence type="ECO:0000313" key="2">
    <source>
        <dbReference type="EMBL" id="MFC7327590.1"/>
    </source>
</evidence>
<dbReference type="Proteomes" id="UP001596540">
    <property type="component" value="Unassembled WGS sequence"/>
</dbReference>
<organism evidence="2 3">
    <name type="scientific">Marinactinospora rubrisoli</name>
    <dbReference type="NCBI Taxonomy" id="2715399"/>
    <lineage>
        <taxon>Bacteria</taxon>
        <taxon>Bacillati</taxon>
        <taxon>Actinomycetota</taxon>
        <taxon>Actinomycetes</taxon>
        <taxon>Streptosporangiales</taxon>
        <taxon>Nocardiopsidaceae</taxon>
        <taxon>Marinactinospora</taxon>
    </lineage>
</organism>
<dbReference type="RefSeq" id="WP_379869969.1">
    <property type="nucleotide sequence ID" value="NZ_JBHTBH010000003.1"/>
</dbReference>
<sequence>MNDWHKSSYSQGHGGNCVEVAEGRTTMVRDTQHRHLGHLDFPAPEWSAFLTTLKADRL</sequence>
<reference evidence="3" key="1">
    <citation type="journal article" date="2019" name="Int. J. Syst. Evol. Microbiol.">
        <title>The Global Catalogue of Microorganisms (GCM) 10K type strain sequencing project: providing services to taxonomists for standard genome sequencing and annotation.</title>
        <authorList>
            <consortium name="The Broad Institute Genomics Platform"/>
            <consortium name="The Broad Institute Genome Sequencing Center for Infectious Disease"/>
            <person name="Wu L."/>
            <person name="Ma J."/>
        </authorList>
    </citation>
    <scope>NUCLEOTIDE SEQUENCE [LARGE SCALE GENOMIC DNA]</scope>
    <source>
        <strain evidence="3">CGMCC 4.7382</strain>
    </source>
</reference>
<proteinExistence type="predicted"/>
<dbReference type="EMBL" id="JBHTBH010000003">
    <property type="protein sequence ID" value="MFC7327590.1"/>
    <property type="molecule type" value="Genomic_DNA"/>
</dbReference>
<dbReference type="InterPro" id="IPR007278">
    <property type="entry name" value="DUF397"/>
</dbReference>
<protein>
    <submittedName>
        <fullName evidence="2">DUF397 domain-containing protein</fullName>
    </submittedName>
</protein>
<comment type="caution">
    <text evidence="2">The sequence shown here is derived from an EMBL/GenBank/DDBJ whole genome shotgun (WGS) entry which is preliminary data.</text>
</comment>
<keyword evidence="3" id="KW-1185">Reference proteome</keyword>
<evidence type="ECO:0000313" key="3">
    <source>
        <dbReference type="Proteomes" id="UP001596540"/>
    </source>
</evidence>
<name>A0ABW2KDJ4_9ACTN</name>